<evidence type="ECO:0000313" key="1">
    <source>
        <dbReference type="EMBL" id="MFC4611519.1"/>
    </source>
</evidence>
<sequence length="77" mass="9199">HRTRRQATDQPSQQRYGSIHLVRMRYDNRTKEYVARRTAEGLSKKDILRCLKRFIAREVYQHLAHPNPMPKPLLQTA</sequence>
<accession>A0ABV9GFZ3</accession>
<reference evidence="2" key="1">
    <citation type="journal article" date="2019" name="Int. J. Syst. Evol. Microbiol.">
        <title>The Global Catalogue of Microorganisms (GCM) 10K type strain sequencing project: providing services to taxonomists for standard genome sequencing and annotation.</title>
        <authorList>
            <consortium name="The Broad Institute Genomics Platform"/>
            <consortium name="The Broad Institute Genome Sequencing Center for Infectious Disease"/>
            <person name="Wu L."/>
            <person name="Ma J."/>
        </authorList>
    </citation>
    <scope>NUCLEOTIDE SEQUENCE [LARGE SCALE GENOMIC DNA]</scope>
    <source>
        <strain evidence="2">CGMCC 4.7139</strain>
    </source>
</reference>
<comment type="caution">
    <text evidence="1">The sequence shown here is derived from an EMBL/GenBank/DDBJ whole genome shotgun (WGS) entry which is preliminary data.</text>
</comment>
<organism evidence="1 2">
    <name type="scientific">Streptomyces maoxianensis</name>
    <dbReference type="NCBI Taxonomy" id="1459942"/>
    <lineage>
        <taxon>Bacteria</taxon>
        <taxon>Bacillati</taxon>
        <taxon>Actinomycetota</taxon>
        <taxon>Actinomycetes</taxon>
        <taxon>Kitasatosporales</taxon>
        <taxon>Streptomycetaceae</taxon>
        <taxon>Streptomyces</taxon>
    </lineage>
</organism>
<name>A0ABV9GFZ3_9ACTN</name>
<dbReference type="Proteomes" id="UP001595993">
    <property type="component" value="Unassembled WGS sequence"/>
</dbReference>
<keyword evidence="2" id="KW-1185">Reference proteome</keyword>
<gene>
    <name evidence="1" type="ORF">ACFO9E_27570</name>
</gene>
<protein>
    <submittedName>
        <fullName evidence="1">IS110 family transposase</fullName>
    </submittedName>
</protein>
<evidence type="ECO:0000313" key="2">
    <source>
        <dbReference type="Proteomes" id="UP001595993"/>
    </source>
</evidence>
<feature type="non-terminal residue" evidence="1">
    <location>
        <position position="1"/>
    </location>
</feature>
<proteinExistence type="predicted"/>
<dbReference type="EMBL" id="JBHSFE010000026">
    <property type="protein sequence ID" value="MFC4611519.1"/>
    <property type="molecule type" value="Genomic_DNA"/>
</dbReference>